<name>A0A914CV65_9BILA</name>
<organism evidence="2 3">
    <name type="scientific">Acrobeloides nanus</name>
    <dbReference type="NCBI Taxonomy" id="290746"/>
    <lineage>
        <taxon>Eukaryota</taxon>
        <taxon>Metazoa</taxon>
        <taxon>Ecdysozoa</taxon>
        <taxon>Nematoda</taxon>
        <taxon>Chromadorea</taxon>
        <taxon>Rhabditida</taxon>
        <taxon>Tylenchina</taxon>
        <taxon>Cephalobomorpha</taxon>
        <taxon>Cephaloboidea</taxon>
        <taxon>Cephalobidae</taxon>
        <taxon>Acrobeloides</taxon>
    </lineage>
</organism>
<feature type="signal peptide" evidence="1">
    <location>
        <begin position="1"/>
        <end position="20"/>
    </location>
</feature>
<accession>A0A914CV65</accession>
<keyword evidence="1" id="KW-0732">Signal</keyword>
<feature type="chain" id="PRO_5038126897" evidence="1">
    <location>
        <begin position="21"/>
        <end position="68"/>
    </location>
</feature>
<sequence length="68" mass="7472">MSKLITLVLISFLFLAMTEGCIFGGGCGCCGGRKKRDIITSDNLSGDSLSLRIKRKFEQRQIAEPVFT</sequence>
<evidence type="ECO:0000313" key="3">
    <source>
        <dbReference type="WBParaSite" id="ACRNAN_scaffold1507.g21902.t1"/>
    </source>
</evidence>
<protein>
    <submittedName>
        <fullName evidence="3">Uncharacterized protein</fullName>
    </submittedName>
</protein>
<evidence type="ECO:0000313" key="2">
    <source>
        <dbReference type="Proteomes" id="UP000887540"/>
    </source>
</evidence>
<keyword evidence="2" id="KW-1185">Reference proteome</keyword>
<dbReference type="Proteomes" id="UP000887540">
    <property type="component" value="Unplaced"/>
</dbReference>
<proteinExistence type="predicted"/>
<evidence type="ECO:0000256" key="1">
    <source>
        <dbReference type="SAM" id="SignalP"/>
    </source>
</evidence>
<dbReference type="WBParaSite" id="ACRNAN_scaffold1507.g21902.t1">
    <property type="protein sequence ID" value="ACRNAN_scaffold1507.g21902.t1"/>
    <property type="gene ID" value="ACRNAN_scaffold1507.g21902"/>
</dbReference>
<reference evidence="3" key="1">
    <citation type="submission" date="2022-11" db="UniProtKB">
        <authorList>
            <consortium name="WormBaseParasite"/>
        </authorList>
    </citation>
    <scope>IDENTIFICATION</scope>
</reference>
<dbReference type="AlphaFoldDB" id="A0A914CV65"/>